<dbReference type="EMBL" id="CP002588">
    <property type="protein sequence ID" value="AEA47852.1"/>
    <property type="molecule type" value="Genomic_DNA"/>
</dbReference>
<evidence type="ECO:0000313" key="2">
    <source>
        <dbReference type="EMBL" id="AEA47852.1"/>
    </source>
</evidence>
<keyword evidence="1" id="KW-1133">Transmembrane helix</keyword>
<name>F2KRB8_ARCVS</name>
<keyword evidence="1" id="KW-0812">Transmembrane</keyword>
<dbReference type="STRING" id="693661.Arcve_1857"/>
<keyword evidence="3" id="KW-1185">Reference proteome</keyword>
<keyword evidence="1" id="KW-0472">Membrane</keyword>
<dbReference type="RefSeq" id="WP_013684508.1">
    <property type="nucleotide sequence ID" value="NC_015320.1"/>
</dbReference>
<dbReference type="KEGG" id="ave:Arcve_1857"/>
<dbReference type="eggNOG" id="arCOG04440">
    <property type="taxonomic scope" value="Archaea"/>
</dbReference>
<dbReference type="Proteomes" id="UP000008136">
    <property type="component" value="Chromosome"/>
</dbReference>
<reference evidence="2 3" key="1">
    <citation type="submission" date="2011-03" db="EMBL/GenBank/DDBJ databases">
        <title>The complete genome of Archaeoglobus veneficus SNP6.</title>
        <authorList>
            <consortium name="US DOE Joint Genome Institute (JGI-PGF)"/>
            <person name="Lucas S."/>
            <person name="Copeland A."/>
            <person name="Lapidus A."/>
            <person name="Bruce D."/>
            <person name="Goodwin L."/>
            <person name="Pitluck S."/>
            <person name="Kyrpides N."/>
            <person name="Mavromatis K."/>
            <person name="Pagani I."/>
            <person name="Ivanova N."/>
            <person name="Mikhailova N."/>
            <person name="Lu M."/>
            <person name="Detter J.C."/>
            <person name="Tapia R."/>
            <person name="Han C."/>
            <person name="Land M."/>
            <person name="Hauser L."/>
            <person name="Markowitz V."/>
            <person name="Cheng J.-F."/>
            <person name="Hugenholtz P."/>
            <person name="Woyke T."/>
            <person name="Wu D."/>
            <person name="Spring S."/>
            <person name="Brambilla E."/>
            <person name="Klenk H.-P."/>
            <person name="Eisen J.A."/>
        </authorList>
    </citation>
    <scope>NUCLEOTIDE SEQUENCE [LARGE SCALE GENOMIC DNA]</scope>
    <source>
        <strain>SNP6</strain>
    </source>
</reference>
<sequence length="132" mass="14494">MNRKKYLLCITIVTVAVGAIIGWSVWAGNSVIPVIAVVAGIALLKLCKSRVEEVVEDERVHRIGEKASRRTLQVFGLTIAVTVAILIALSESGHAEFAQSDFTLIHVCALLAFYLTLLYLVFYGYYSKKYGG</sequence>
<organism evidence="2 3">
    <name type="scientific">Archaeoglobus veneficus (strain DSM 11195 / SNP6)</name>
    <dbReference type="NCBI Taxonomy" id="693661"/>
    <lineage>
        <taxon>Archaea</taxon>
        <taxon>Methanobacteriati</taxon>
        <taxon>Methanobacteriota</taxon>
        <taxon>Archaeoglobi</taxon>
        <taxon>Archaeoglobales</taxon>
        <taxon>Archaeoglobaceae</taxon>
        <taxon>Archaeoglobus</taxon>
    </lineage>
</organism>
<evidence type="ECO:0008006" key="4">
    <source>
        <dbReference type="Google" id="ProtNLM"/>
    </source>
</evidence>
<proteinExistence type="predicted"/>
<feature type="transmembrane region" description="Helical" evidence="1">
    <location>
        <begin position="32"/>
        <end position="51"/>
    </location>
</feature>
<gene>
    <name evidence="2" type="ordered locus">Arcve_1857</name>
</gene>
<accession>F2KRB8</accession>
<dbReference type="Pfam" id="PF09946">
    <property type="entry name" value="DUF2178"/>
    <property type="match status" value="1"/>
</dbReference>
<evidence type="ECO:0000256" key="1">
    <source>
        <dbReference type="SAM" id="Phobius"/>
    </source>
</evidence>
<dbReference type="HOGENOM" id="CLU_161129_0_0_2"/>
<dbReference type="GeneID" id="10394987"/>
<dbReference type="AlphaFoldDB" id="F2KRB8"/>
<protein>
    <recommendedName>
        <fullName evidence="4">DUF2178 domain-containing protein</fullName>
    </recommendedName>
</protein>
<feature type="transmembrane region" description="Helical" evidence="1">
    <location>
        <begin position="102"/>
        <end position="126"/>
    </location>
</feature>
<dbReference type="InterPro" id="IPR019235">
    <property type="entry name" value="DUF2178_TM"/>
</dbReference>
<feature type="transmembrane region" description="Helical" evidence="1">
    <location>
        <begin position="7"/>
        <end position="26"/>
    </location>
</feature>
<feature type="transmembrane region" description="Helical" evidence="1">
    <location>
        <begin position="72"/>
        <end position="90"/>
    </location>
</feature>
<evidence type="ECO:0000313" key="3">
    <source>
        <dbReference type="Proteomes" id="UP000008136"/>
    </source>
</evidence>